<evidence type="ECO:0000256" key="7">
    <source>
        <dbReference type="ARBA" id="ARBA00024041"/>
    </source>
</evidence>
<evidence type="ECO:0000256" key="4">
    <source>
        <dbReference type="ARBA" id="ARBA00022692"/>
    </source>
</evidence>
<accession>L8GYY1</accession>
<feature type="transmembrane region" description="Helical" evidence="9">
    <location>
        <begin position="330"/>
        <end position="349"/>
    </location>
</feature>
<reference evidence="10 11" key="1">
    <citation type="journal article" date="2013" name="Genome Biol.">
        <title>Genome of Acanthamoeba castellanii highlights extensive lateral gene transfer and early evolution of tyrosine kinase signaling.</title>
        <authorList>
            <person name="Clarke M."/>
            <person name="Lohan A.J."/>
            <person name="Liu B."/>
            <person name="Lagkouvardos I."/>
            <person name="Roy S."/>
            <person name="Zafar N."/>
            <person name="Bertelli C."/>
            <person name="Schilde C."/>
            <person name="Kianianmomeni A."/>
            <person name="Burglin T.R."/>
            <person name="Frech C."/>
            <person name="Turcotte B."/>
            <person name="Kopec K.O."/>
            <person name="Synnott J.M."/>
            <person name="Choo C."/>
            <person name="Paponov I."/>
            <person name="Finkler A."/>
            <person name="Soon Heng Tan C."/>
            <person name="Hutchins A.P."/>
            <person name="Weinmeier T."/>
            <person name="Rattei T."/>
            <person name="Chu J.S."/>
            <person name="Gimenez G."/>
            <person name="Irimia M."/>
            <person name="Rigden D.J."/>
            <person name="Fitzpatrick D.A."/>
            <person name="Lorenzo-Morales J."/>
            <person name="Bateman A."/>
            <person name="Chiu C.H."/>
            <person name="Tang P."/>
            <person name="Hegemann P."/>
            <person name="Fromm H."/>
            <person name="Raoult D."/>
            <person name="Greub G."/>
            <person name="Miranda-Saavedra D."/>
            <person name="Chen N."/>
            <person name="Nash P."/>
            <person name="Ginger M.L."/>
            <person name="Horn M."/>
            <person name="Schaap P."/>
            <person name="Caler L."/>
            <person name="Loftus B."/>
        </authorList>
    </citation>
    <scope>NUCLEOTIDE SEQUENCE [LARGE SCALE GENOMIC DNA]</scope>
    <source>
        <strain evidence="10 11">Neff</strain>
    </source>
</reference>
<evidence type="ECO:0000256" key="6">
    <source>
        <dbReference type="ARBA" id="ARBA00023136"/>
    </source>
</evidence>
<evidence type="ECO:0000256" key="5">
    <source>
        <dbReference type="ARBA" id="ARBA00022989"/>
    </source>
</evidence>
<feature type="region of interest" description="Disordered" evidence="8">
    <location>
        <begin position="1"/>
        <end position="87"/>
    </location>
</feature>
<dbReference type="OMA" id="AALTYMN"/>
<dbReference type="GeneID" id="14919072"/>
<feature type="transmembrane region" description="Helical" evidence="9">
    <location>
        <begin position="400"/>
        <end position="422"/>
    </location>
</feature>
<gene>
    <name evidence="10" type="ORF">ACA1_368740</name>
</gene>
<dbReference type="PANTHER" id="PTHR45826:SF2">
    <property type="entry name" value="AMINO ACID TRANSPORTER"/>
    <property type="match status" value="1"/>
</dbReference>
<feature type="region of interest" description="Disordered" evidence="8">
    <location>
        <begin position="130"/>
        <end position="166"/>
    </location>
</feature>
<dbReference type="KEGG" id="acan:ACA1_368740"/>
<dbReference type="VEuPathDB" id="AmoebaDB:ACA1_368740"/>
<evidence type="ECO:0000256" key="9">
    <source>
        <dbReference type="SAM" id="Phobius"/>
    </source>
</evidence>
<feature type="transmembrane region" description="Helical" evidence="9">
    <location>
        <begin position="448"/>
        <end position="468"/>
    </location>
</feature>
<dbReference type="Pfam" id="PF13520">
    <property type="entry name" value="AA_permease_2"/>
    <property type="match status" value="1"/>
</dbReference>
<dbReference type="InterPro" id="IPR002293">
    <property type="entry name" value="AA/rel_permease1"/>
</dbReference>
<dbReference type="GO" id="GO:0005886">
    <property type="term" value="C:plasma membrane"/>
    <property type="evidence" value="ECO:0007669"/>
    <property type="project" value="UniProtKB-SubCell"/>
</dbReference>
<comment type="similarity">
    <text evidence="7">Belongs to the amino acid-polyamine-organocation (APC) superfamily. Polyamine:cation symporter (PHS) (TC 2.A.3.12) family.</text>
</comment>
<keyword evidence="3" id="KW-1003">Cell membrane</keyword>
<feature type="transmembrane region" description="Helical" evidence="9">
    <location>
        <begin position="527"/>
        <end position="545"/>
    </location>
</feature>
<feature type="transmembrane region" description="Helical" evidence="9">
    <location>
        <begin position="369"/>
        <end position="388"/>
    </location>
</feature>
<dbReference type="OrthoDB" id="16230at2759"/>
<feature type="transmembrane region" description="Helical" evidence="9">
    <location>
        <begin position="557"/>
        <end position="582"/>
    </location>
</feature>
<dbReference type="GO" id="GO:0015203">
    <property type="term" value="F:polyamine transmembrane transporter activity"/>
    <property type="evidence" value="ECO:0007669"/>
    <property type="project" value="UniProtKB-ARBA"/>
</dbReference>
<feature type="transmembrane region" description="Helical" evidence="9">
    <location>
        <begin position="298"/>
        <end position="318"/>
    </location>
</feature>
<dbReference type="RefSeq" id="XP_004340162.1">
    <property type="nucleotide sequence ID" value="XM_004340114.1"/>
</dbReference>
<feature type="transmembrane region" description="Helical" evidence="9">
    <location>
        <begin position="259"/>
        <end position="278"/>
    </location>
</feature>
<evidence type="ECO:0000256" key="8">
    <source>
        <dbReference type="SAM" id="MobiDB-lite"/>
    </source>
</evidence>
<keyword evidence="5 9" id="KW-1133">Transmembrane helix</keyword>
<feature type="transmembrane region" description="Helical" evidence="9">
    <location>
        <begin position="588"/>
        <end position="605"/>
    </location>
</feature>
<keyword evidence="2" id="KW-0813">Transport</keyword>
<evidence type="ECO:0000256" key="1">
    <source>
        <dbReference type="ARBA" id="ARBA00004651"/>
    </source>
</evidence>
<evidence type="ECO:0000256" key="3">
    <source>
        <dbReference type="ARBA" id="ARBA00022475"/>
    </source>
</evidence>
<feature type="compositionally biased region" description="Basic and acidic residues" evidence="8">
    <location>
        <begin position="152"/>
        <end position="166"/>
    </location>
</feature>
<evidence type="ECO:0000313" key="10">
    <source>
        <dbReference type="EMBL" id="ELR18142.1"/>
    </source>
</evidence>
<evidence type="ECO:0000256" key="2">
    <source>
        <dbReference type="ARBA" id="ARBA00022448"/>
    </source>
</evidence>
<dbReference type="Gene3D" id="1.20.1740.10">
    <property type="entry name" value="Amino acid/polyamine transporter I"/>
    <property type="match status" value="1"/>
</dbReference>
<feature type="transmembrane region" description="Helical" evidence="9">
    <location>
        <begin position="187"/>
        <end position="206"/>
    </location>
</feature>
<keyword evidence="11" id="KW-1185">Reference proteome</keyword>
<dbReference type="Proteomes" id="UP000011083">
    <property type="component" value="Unassembled WGS sequence"/>
</dbReference>
<keyword evidence="6 9" id="KW-0472">Membrane</keyword>
<dbReference type="PANTHER" id="PTHR45826">
    <property type="entry name" value="POLYAMINE TRANSPORTER PUT1"/>
    <property type="match status" value="1"/>
</dbReference>
<protein>
    <submittedName>
        <fullName evidence="10">Amino acid permease superfamily protein</fullName>
    </submittedName>
</protein>
<feature type="transmembrane region" description="Helical" evidence="9">
    <location>
        <begin position="500"/>
        <end position="521"/>
    </location>
</feature>
<sequence length="630" mass="69071">MDPYGEQPTHSHKSPFPPPPHDSEFGSASLSEDEDEGIAGYESQSLAISIPTPPRREKPASGATPPYYSFDRVLHHRHSPPNPADEEMMIVNTRTRDGSVVILKDGEAFIAPSSPRSAGDDSPRSIVVVSQHSPRDEQGGDENDTLIGGDEANGRETEEDDAGGRVEELTMEEIDERLEKGEDSTKVHSVFGLVALVFFLVCGGAYGTEDLGGSIPPLYALTGILIIPWIWSLPMAMMTAELASAMPSHSGFILWGRQAWGPIIPFVDGWIMMVVAIVDQALYPLIFVDYLKEVVSLNAWQAYLVCVVYIGLACFLNVLGPKIIDKTSQFFSLSSLFPFVLFIILALFSSHFSFATLVDTSDRKSDVGLYLSVLIWATCGYEYSGFLAGNVKDPKRTYPLAMVLSVVLMLVTYLFPIATAIATAKDWSTDISQGSYPILAEELGFGSWLLYMMIAGGLVSTMGTYNAYLHTSSTALHSLSKDEMAPSVFQYESERFGTPVAAIAFFSLTTCVLVLFDFSYLVEVESFLYATHALLLCSTFIRLAFTQPHLNIPSILPFGRTGVLVCGLTPLVVLVAIVASLFYSDFRIPLVGALIAGMGPLLYVAQTKMPSLRHLVADRCYYRYFAVRQM</sequence>
<comment type="subcellular location">
    <subcellularLocation>
        <location evidence="1">Cell membrane</location>
        <topology evidence="1">Multi-pass membrane protein</topology>
    </subcellularLocation>
</comment>
<organism evidence="10 11">
    <name type="scientific">Acanthamoeba castellanii (strain ATCC 30010 / Neff)</name>
    <dbReference type="NCBI Taxonomy" id="1257118"/>
    <lineage>
        <taxon>Eukaryota</taxon>
        <taxon>Amoebozoa</taxon>
        <taxon>Discosea</taxon>
        <taxon>Longamoebia</taxon>
        <taxon>Centramoebida</taxon>
        <taxon>Acanthamoebidae</taxon>
        <taxon>Acanthamoeba</taxon>
    </lineage>
</organism>
<dbReference type="EMBL" id="KB007960">
    <property type="protein sequence ID" value="ELR18142.1"/>
    <property type="molecule type" value="Genomic_DNA"/>
</dbReference>
<dbReference type="AlphaFoldDB" id="L8GYY1"/>
<dbReference type="InterPro" id="IPR044566">
    <property type="entry name" value="RMV1-like"/>
</dbReference>
<proteinExistence type="inferred from homology"/>
<dbReference type="STRING" id="1257118.L8GYY1"/>
<evidence type="ECO:0000313" key="11">
    <source>
        <dbReference type="Proteomes" id="UP000011083"/>
    </source>
</evidence>
<feature type="transmembrane region" description="Helical" evidence="9">
    <location>
        <begin position="218"/>
        <end position="238"/>
    </location>
</feature>
<name>L8GYY1_ACACF</name>
<keyword evidence="4 9" id="KW-0812">Transmembrane</keyword>